<reference evidence="7 8" key="1">
    <citation type="submission" date="2017-08" db="EMBL/GenBank/DDBJ databases">
        <title>Acidophilic green algal genome provides insights into adaptation to an acidic environment.</title>
        <authorList>
            <person name="Hirooka S."/>
            <person name="Hirose Y."/>
            <person name="Kanesaki Y."/>
            <person name="Higuchi S."/>
            <person name="Fujiwara T."/>
            <person name="Onuma R."/>
            <person name="Era A."/>
            <person name="Ohbayashi R."/>
            <person name="Uzuka A."/>
            <person name="Nozaki H."/>
            <person name="Yoshikawa H."/>
            <person name="Miyagishima S.Y."/>
        </authorList>
    </citation>
    <scope>NUCLEOTIDE SEQUENCE [LARGE SCALE GENOMIC DNA]</scope>
    <source>
        <strain evidence="7 8">NIES-2499</strain>
    </source>
</reference>
<evidence type="ECO:0000256" key="5">
    <source>
        <dbReference type="ARBA" id="ARBA00022833"/>
    </source>
</evidence>
<evidence type="ECO:0000256" key="4">
    <source>
        <dbReference type="ARBA" id="ARBA00022801"/>
    </source>
</evidence>
<dbReference type="Gene3D" id="3.40.390.10">
    <property type="entry name" value="Collagenase (Catalytic Domain)"/>
    <property type="match status" value="1"/>
</dbReference>
<dbReference type="OrthoDB" id="2365600at2759"/>
<evidence type="ECO:0000313" key="7">
    <source>
        <dbReference type="EMBL" id="GAX80364.1"/>
    </source>
</evidence>
<keyword evidence="4" id="KW-0378">Hydrolase</keyword>
<proteinExistence type="predicted"/>
<keyword evidence="5" id="KW-0862">Zinc</keyword>
<dbReference type="AlphaFoldDB" id="A0A250XBC9"/>
<evidence type="ECO:0000256" key="6">
    <source>
        <dbReference type="ARBA" id="ARBA00023049"/>
    </source>
</evidence>
<protein>
    <recommendedName>
        <fullName evidence="9">Peptidase M10 metallopeptidase domain-containing protein</fullName>
    </recommendedName>
</protein>
<keyword evidence="3" id="KW-0479">Metal-binding</keyword>
<dbReference type="InterPro" id="IPR024079">
    <property type="entry name" value="MetalloPept_cat_dom_sf"/>
</dbReference>
<keyword evidence="6" id="KW-0482">Metalloprotease</keyword>
<dbReference type="Proteomes" id="UP000232323">
    <property type="component" value="Unassembled WGS sequence"/>
</dbReference>
<accession>A0A250XBC9</accession>
<dbReference type="InterPro" id="IPR012962">
    <property type="entry name" value="Pept_M54_archaemetzincn"/>
</dbReference>
<organism evidence="7 8">
    <name type="scientific">Chlamydomonas eustigma</name>
    <dbReference type="NCBI Taxonomy" id="1157962"/>
    <lineage>
        <taxon>Eukaryota</taxon>
        <taxon>Viridiplantae</taxon>
        <taxon>Chlorophyta</taxon>
        <taxon>core chlorophytes</taxon>
        <taxon>Chlorophyceae</taxon>
        <taxon>CS clade</taxon>
        <taxon>Chlamydomonadales</taxon>
        <taxon>Chlamydomonadaceae</taxon>
        <taxon>Chlamydomonas</taxon>
    </lineage>
</organism>
<evidence type="ECO:0008006" key="9">
    <source>
        <dbReference type="Google" id="ProtNLM"/>
    </source>
</evidence>
<evidence type="ECO:0000313" key="8">
    <source>
        <dbReference type="Proteomes" id="UP000232323"/>
    </source>
</evidence>
<comment type="cofactor">
    <cofactor evidence="1">
        <name>Zn(2+)</name>
        <dbReference type="ChEBI" id="CHEBI:29105"/>
    </cofactor>
</comment>
<dbReference type="SUPFAM" id="SSF55486">
    <property type="entry name" value="Metalloproteases ('zincins'), catalytic domain"/>
    <property type="match status" value="1"/>
</dbReference>
<evidence type="ECO:0000256" key="2">
    <source>
        <dbReference type="ARBA" id="ARBA00022670"/>
    </source>
</evidence>
<dbReference type="GO" id="GO:0008237">
    <property type="term" value="F:metallopeptidase activity"/>
    <property type="evidence" value="ECO:0007669"/>
    <property type="project" value="UniProtKB-KW"/>
</dbReference>
<gene>
    <name evidence="7" type="ORF">CEUSTIGMA_g7803.t1</name>
</gene>
<dbReference type="GO" id="GO:0046872">
    <property type="term" value="F:metal ion binding"/>
    <property type="evidence" value="ECO:0007669"/>
    <property type="project" value="UniProtKB-KW"/>
</dbReference>
<keyword evidence="8" id="KW-1185">Reference proteome</keyword>
<dbReference type="PANTHER" id="PTHR15910">
    <property type="entry name" value="ARCHAEMETZINCIN"/>
    <property type="match status" value="1"/>
</dbReference>
<dbReference type="PANTHER" id="PTHR15910:SF1">
    <property type="entry name" value="ARCHAEMETZINCIN-2"/>
    <property type="match status" value="1"/>
</dbReference>
<evidence type="ECO:0000256" key="1">
    <source>
        <dbReference type="ARBA" id="ARBA00001947"/>
    </source>
</evidence>
<comment type="caution">
    <text evidence="7">The sequence shown here is derived from an EMBL/GenBank/DDBJ whole genome shotgun (WGS) entry which is preliminary data.</text>
</comment>
<name>A0A250XBC9_9CHLO</name>
<keyword evidence="2" id="KW-0645">Protease</keyword>
<evidence type="ECO:0000256" key="3">
    <source>
        <dbReference type="ARBA" id="ARBA00022723"/>
    </source>
</evidence>
<sequence>MDMVVYSYNVDKGMAFQLARAVAQGYCKYLARPLVTSLKCFRASHLPRSAWDEQRQQWNARKILEHFILQSAMTCNNLYEDVSVGGYAGAEACLNPEHCTKLFRKESSIHCCHPTKQLTLLVVDISCFVPPMTEVFGVAISGEGCLVNIKETLNDVSAMIKVSMHEMGHVLGLDHCCNPACVMAFSEDLFQLNHKQREPCKGCLSKLEYIHPLLSSLIVET</sequence>
<dbReference type="EMBL" id="BEGY01000051">
    <property type="protein sequence ID" value="GAX80364.1"/>
    <property type="molecule type" value="Genomic_DNA"/>
</dbReference>
<dbReference type="Pfam" id="PF07998">
    <property type="entry name" value="Peptidase_M54"/>
    <property type="match status" value="1"/>
</dbReference>
<dbReference type="GO" id="GO:0006508">
    <property type="term" value="P:proteolysis"/>
    <property type="evidence" value="ECO:0007669"/>
    <property type="project" value="UniProtKB-KW"/>
</dbReference>